<dbReference type="EMBL" id="JARKIF010000005">
    <property type="protein sequence ID" value="KAJ7639561.1"/>
    <property type="molecule type" value="Genomic_DNA"/>
</dbReference>
<reference evidence="10" key="1">
    <citation type="submission" date="2023-03" db="EMBL/GenBank/DDBJ databases">
        <title>Massive genome expansion in bonnet fungi (Mycena s.s.) driven by repeated elements and novel gene families across ecological guilds.</title>
        <authorList>
            <consortium name="Lawrence Berkeley National Laboratory"/>
            <person name="Harder C.B."/>
            <person name="Miyauchi S."/>
            <person name="Viragh M."/>
            <person name="Kuo A."/>
            <person name="Thoen E."/>
            <person name="Andreopoulos B."/>
            <person name="Lu D."/>
            <person name="Skrede I."/>
            <person name="Drula E."/>
            <person name="Henrissat B."/>
            <person name="Morin E."/>
            <person name="Kohler A."/>
            <person name="Barry K."/>
            <person name="LaButti K."/>
            <person name="Morin E."/>
            <person name="Salamov A."/>
            <person name="Lipzen A."/>
            <person name="Mereny Z."/>
            <person name="Hegedus B."/>
            <person name="Baldrian P."/>
            <person name="Stursova M."/>
            <person name="Weitz H."/>
            <person name="Taylor A."/>
            <person name="Grigoriev I.V."/>
            <person name="Nagy L.G."/>
            <person name="Martin F."/>
            <person name="Kauserud H."/>
        </authorList>
    </citation>
    <scope>NUCLEOTIDE SEQUENCE</scope>
    <source>
        <strain evidence="10">9284</strain>
    </source>
</reference>
<name>A0AAD7C633_9AGAR</name>
<evidence type="ECO:0000256" key="6">
    <source>
        <dbReference type="ARBA" id="ARBA00047941"/>
    </source>
</evidence>
<keyword evidence="10" id="KW-0489">Methyltransferase</keyword>
<dbReference type="PANTHER" id="PTHR43675:SF8">
    <property type="entry name" value="ARSENITE METHYLTRANSFERASE"/>
    <property type="match status" value="1"/>
</dbReference>
<dbReference type="Gene3D" id="3.40.250.10">
    <property type="entry name" value="Rhodanese-like domain"/>
    <property type="match status" value="1"/>
</dbReference>
<dbReference type="GO" id="GO:0032259">
    <property type="term" value="P:methylation"/>
    <property type="evidence" value="ECO:0007669"/>
    <property type="project" value="UniProtKB-KW"/>
</dbReference>
<comment type="caution">
    <text evidence="10">The sequence shown here is derived from an EMBL/GenBank/DDBJ whole genome shotgun (WGS) entry which is preliminary data.</text>
</comment>
<evidence type="ECO:0000259" key="9">
    <source>
        <dbReference type="PROSITE" id="PS50206"/>
    </source>
</evidence>
<gene>
    <name evidence="10" type="ORF">FB45DRAFT_828457</name>
</gene>
<evidence type="ECO:0000313" key="11">
    <source>
        <dbReference type="Proteomes" id="UP001221142"/>
    </source>
</evidence>
<dbReference type="InterPro" id="IPR001763">
    <property type="entry name" value="Rhodanese-like_dom"/>
</dbReference>
<evidence type="ECO:0000256" key="7">
    <source>
        <dbReference type="ARBA" id="ARBA00047943"/>
    </source>
</evidence>
<dbReference type="InterPro" id="IPR025714">
    <property type="entry name" value="Methyltranfer_dom"/>
</dbReference>
<dbReference type="Proteomes" id="UP001221142">
    <property type="component" value="Unassembled WGS sequence"/>
</dbReference>
<comment type="catalytic activity">
    <reaction evidence="7">
        <text>arsenic triglutathione + 2 [thioredoxin]-dithiol + 2 S-adenosyl-L-methionine + H2O = dimethylarsinous acid + 2 [thioredoxin]-disulfide + 3 glutathione + 2 S-adenosyl-L-homocysteine + 2 H(+)</text>
        <dbReference type="Rhea" id="RHEA:69464"/>
        <dbReference type="Rhea" id="RHEA-COMP:10698"/>
        <dbReference type="Rhea" id="RHEA-COMP:10700"/>
        <dbReference type="ChEBI" id="CHEBI:15377"/>
        <dbReference type="ChEBI" id="CHEBI:15378"/>
        <dbReference type="ChEBI" id="CHEBI:23808"/>
        <dbReference type="ChEBI" id="CHEBI:29950"/>
        <dbReference type="ChEBI" id="CHEBI:50058"/>
        <dbReference type="ChEBI" id="CHEBI:57856"/>
        <dbReference type="ChEBI" id="CHEBI:57925"/>
        <dbReference type="ChEBI" id="CHEBI:59789"/>
        <dbReference type="ChEBI" id="CHEBI:183640"/>
        <dbReference type="EC" id="2.1.1.137"/>
    </reaction>
</comment>
<dbReference type="Pfam" id="PF00581">
    <property type="entry name" value="Rhodanese"/>
    <property type="match status" value="1"/>
</dbReference>
<evidence type="ECO:0000256" key="8">
    <source>
        <dbReference type="ARBA" id="ARBA00048428"/>
    </source>
</evidence>
<evidence type="ECO:0000256" key="2">
    <source>
        <dbReference type="ARBA" id="ARBA00022691"/>
    </source>
</evidence>
<evidence type="ECO:0000256" key="1">
    <source>
        <dbReference type="ARBA" id="ARBA00022679"/>
    </source>
</evidence>
<dbReference type="SUPFAM" id="SSF53335">
    <property type="entry name" value="S-adenosyl-L-methionine-dependent methyltransferases"/>
    <property type="match status" value="1"/>
</dbReference>
<dbReference type="InterPro" id="IPR029063">
    <property type="entry name" value="SAM-dependent_MTases_sf"/>
</dbReference>
<dbReference type="InterPro" id="IPR036873">
    <property type="entry name" value="Rhodanese-like_dom_sf"/>
</dbReference>
<sequence>MSINGTSLVAVVNAAYSSVAKADAAPQYASKVAQSFGYTLSQLESIPKESHMGLGCGNPTVNATLKPGEVVLDLGSGGGIDVFLAAGQVGEKGQVVGLDGSADMIKRARANATRRGLFPPQVSFVECQLTECLPINSNSVDCVLSNCVINLLPQSGKEHIFREVYRILKPGGRVVLDDILAKVELPKSIRNDMKQYVSCIGGAVQVHEYQKMLYSAGFRDSVFVDSQADLNVYMMAAEEDTPTPAAGCSGGLPEAKSCCSPSSKTSSATKLDLNEWAASYQIYVIKPDKQVPVGIIAQPLERWWDAFPTVGDSASITRISSTSLRELLGSNVFVVDVRSEEEFVSGHIPGSRNIRAQTFFDRQAEFHAEVVSSGYGMVVFYCSSSLGRGPRCAGWYRDYLVDQEMKGPEVRILEAGFRNWTERLGEGGR</sequence>
<dbReference type="CDD" id="cd02440">
    <property type="entry name" value="AdoMet_MTases"/>
    <property type="match status" value="1"/>
</dbReference>
<feature type="domain" description="Rhodanese" evidence="9">
    <location>
        <begin position="328"/>
        <end position="429"/>
    </location>
</feature>
<dbReference type="AlphaFoldDB" id="A0AAD7C633"/>
<keyword evidence="11" id="KW-1185">Reference proteome</keyword>
<evidence type="ECO:0000256" key="4">
    <source>
        <dbReference type="ARBA" id="ARBA00034521"/>
    </source>
</evidence>
<evidence type="ECO:0000256" key="3">
    <source>
        <dbReference type="ARBA" id="ARBA00034487"/>
    </source>
</evidence>
<dbReference type="PANTHER" id="PTHR43675">
    <property type="entry name" value="ARSENITE METHYLTRANSFERASE"/>
    <property type="match status" value="1"/>
</dbReference>
<comment type="similarity">
    <text evidence="3">Belongs to the methyltransferase superfamily. Arsenite methyltransferase family.</text>
</comment>
<comment type="catalytic activity">
    <reaction evidence="8">
        <text>arsenic triglutathione + 3 [thioredoxin]-dithiol + 3 S-adenosyl-L-methionine = trimethylarsine + 3 [thioredoxin]-disulfide + 3 glutathione + 3 S-adenosyl-L-homocysteine + 3 H(+)</text>
        <dbReference type="Rhea" id="RHEA:69432"/>
        <dbReference type="Rhea" id="RHEA-COMP:10698"/>
        <dbReference type="Rhea" id="RHEA-COMP:10700"/>
        <dbReference type="ChEBI" id="CHEBI:15378"/>
        <dbReference type="ChEBI" id="CHEBI:27130"/>
        <dbReference type="ChEBI" id="CHEBI:29950"/>
        <dbReference type="ChEBI" id="CHEBI:50058"/>
        <dbReference type="ChEBI" id="CHEBI:57856"/>
        <dbReference type="ChEBI" id="CHEBI:57925"/>
        <dbReference type="ChEBI" id="CHEBI:59789"/>
        <dbReference type="ChEBI" id="CHEBI:183640"/>
        <dbReference type="EC" id="2.1.1.137"/>
    </reaction>
</comment>
<organism evidence="10 11">
    <name type="scientific">Roridomyces roridus</name>
    <dbReference type="NCBI Taxonomy" id="1738132"/>
    <lineage>
        <taxon>Eukaryota</taxon>
        <taxon>Fungi</taxon>
        <taxon>Dikarya</taxon>
        <taxon>Basidiomycota</taxon>
        <taxon>Agaricomycotina</taxon>
        <taxon>Agaricomycetes</taxon>
        <taxon>Agaricomycetidae</taxon>
        <taxon>Agaricales</taxon>
        <taxon>Marasmiineae</taxon>
        <taxon>Mycenaceae</taxon>
        <taxon>Roridomyces</taxon>
    </lineage>
</organism>
<evidence type="ECO:0000256" key="5">
    <source>
        <dbReference type="ARBA" id="ARBA00034545"/>
    </source>
</evidence>
<protein>
    <recommendedName>
        <fullName evidence="5">Arsenite methyltransferase</fullName>
        <ecNumber evidence="4">2.1.1.137</ecNumber>
    </recommendedName>
</protein>
<evidence type="ECO:0000313" key="10">
    <source>
        <dbReference type="EMBL" id="KAJ7639561.1"/>
    </source>
</evidence>
<accession>A0AAD7C633</accession>
<dbReference type="SUPFAM" id="SSF52821">
    <property type="entry name" value="Rhodanese/Cell cycle control phosphatase"/>
    <property type="match status" value="1"/>
</dbReference>
<dbReference type="Gene3D" id="3.40.50.150">
    <property type="entry name" value="Vaccinia Virus protein VP39"/>
    <property type="match status" value="1"/>
</dbReference>
<keyword evidence="1" id="KW-0808">Transferase</keyword>
<dbReference type="SMART" id="SM00450">
    <property type="entry name" value="RHOD"/>
    <property type="match status" value="1"/>
</dbReference>
<dbReference type="EC" id="2.1.1.137" evidence="4"/>
<comment type="catalytic activity">
    <reaction evidence="6">
        <text>arsenic triglutathione + [thioredoxin]-dithiol + S-adenosyl-L-methionine + 2 H2O = methylarsonous acid + [thioredoxin]-disulfide + 3 glutathione + S-adenosyl-L-homocysteine + H(+)</text>
        <dbReference type="Rhea" id="RHEA:69460"/>
        <dbReference type="Rhea" id="RHEA-COMP:10698"/>
        <dbReference type="Rhea" id="RHEA-COMP:10700"/>
        <dbReference type="ChEBI" id="CHEBI:15377"/>
        <dbReference type="ChEBI" id="CHEBI:15378"/>
        <dbReference type="ChEBI" id="CHEBI:17826"/>
        <dbReference type="ChEBI" id="CHEBI:29950"/>
        <dbReference type="ChEBI" id="CHEBI:50058"/>
        <dbReference type="ChEBI" id="CHEBI:57856"/>
        <dbReference type="ChEBI" id="CHEBI:57925"/>
        <dbReference type="ChEBI" id="CHEBI:59789"/>
        <dbReference type="ChEBI" id="CHEBI:183640"/>
        <dbReference type="EC" id="2.1.1.137"/>
    </reaction>
</comment>
<proteinExistence type="inferred from homology"/>
<dbReference type="GO" id="GO:0030791">
    <property type="term" value="F:arsenite methyltransferase activity"/>
    <property type="evidence" value="ECO:0007669"/>
    <property type="project" value="UniProtKB-EC"/>
</dbReference>
<dbReference type="PROSITE" id="PS50206">
    <property type="entry name" value="RHODANESE_3"/>
    <property type="match status" value="1"/>
</dbReference>
<dbReference type="Pfam" id="PF13847">
    <property type="entry name" value="Methyltransf_31"/>
    <property type="match status" value="1"/>
</dbReference>
<dbReference type="InterPro" id="IPR026669">
    <property type="entry name" value="Arsenite_MeTrfase-like"/>
</dbReference>
<keyword evidence="2" id="KW-0949">S-adenosyl-L-methionine</keyword>